<dbReference type="OrthoDB" id="9798629at2"/>
<evidence type="ECO:0000256" key="2">
    <source>
        <dbReference type="ARBA" id="ARBA00005811"/>
    </source>
</evidence>
<dbReference type="PANTHER" id="PTHR30558:SF3">
    <property type="entry name" value="BIOPOLYMER TRANSPORT PROTEIN EXBD-RELATED"/>
    <property type="match status" value="1"/>
</dbReference>
<keyword evidence="5 8" id="KW-1133">Transmembrane helix</keyword>
<evidence type="ECO:0000313" key="10">
    <source>
        <dbReference type="Proteomes" id="UP000321595"/>
    </source>
</evidence>
<dbReference type="PANTHER" id="PTHR30558">
    <property type="entry name" value="EXBD MEMBRANE COMPONENT OF PMF-DRIVEN MACROMOLECULE IMPORT SYSTEM"/>
    <property type="match status" value="1"/>
</dbReference>
<evidence type="ECO:0000256" key="4">
    <source>
        <dbReference type="ARBA" id="ARBA00022692"/>
    </source>
</evidence>
<accession>A0A5B8XZI6</accession>
<dbReference type="RefSeq" id="WP_146962696.1">
    <property type="nucleotide sequence ID" value="NZ_CP042467.1"/>
</dbReference>
<dbReference type="KEGG" id="bbae:FRD01_19935"/>
<keyword evidence="7" id="KW-0813">Transport</keyword>
<sequence>MNFRHSAKRRIDATVEIMPLIDVVFLLLIFFMITTTFTQDSKEQSIPINLPSGVAGQAAGEGDSVILSVTPEGDVVFEGKLVPEGETLETRLDNLYKTNPDVDILLRGDSEVSHGEIVRILDTIKSKGFKRANLVITRPE</sequence>
<proteinExistence type="inferred from homology"/>
<evidence type="ECO:0000313" key="9">
    <source>
        <dbReference type="EMBL" id="QED29463.1"/>
    </source>
</evidence>
<keyword evidence="3" id="KW-1003">Cell membrane</keyword>
<reference evidence="9 10" key="1">
    <citation type="submission" date="2019-08" db="EMBL/GenBank/DDBJ databases">
        <authorList>
            <person name="Liang Q."/>
        </authorList>
    </citation>
    <scope>NUCLEOTIDE SEQUENCE [LARGE SCALE GENOMIC DNA]</scope>
    <source>
        <strain evidence="9 10">V1718</strain>
    </source>
</reference>
<evidence type="ECO:0000256" key="6">
    <source>
        <dbReference type="ARBA" id="ARBA00023136"/>
    </source>
</evidence>
<evidence type="ECO:0000256" key="1">
    <source>
        <dbReference type="ARBA" id="ARBA00004162"/>
    </source>
</evidence>
<dbReference type="Proteomes" id="UP000321595">
    <property type="component" value="Chromosome"/>
</dbReference>
<evidence type="ECO:0000256" key="7">
    <source>
        <dbReference type="RuleBase" id="RU003879"/>
    </source>
</evidence>
<keyword evidence="4 7" id="KW-0812">Transmembrane</keyword>
<evidence type="ECO:0000256" key="5">
    <source>
        <dbReference type="ARBA" id="ARBA00022989"/>
    </source>
</evidence>
<organism evidence="9 10">
    <name type="scientific">Microvenator marinus</name>
    <dbReference type="NCBI Taxonomy" id="2600177"/>
    <lineage>
        <taxon>Bacteria</taxon>
        <taxon>Deltaproteobacteria</taxon>
        <taxon>Bradymonadales</taxon>
        <taxon>Microvenatoraceae</taxon>
        <taxon>Microvenator</taxon>
    </lineage>
</organism>
<keyword evidence="6 8" id="KW-0472">Membrane</keyword>
<keyword evidence="10" id="KW-1185">Reference proteome</keyword>
<dbReference type="Pfam" id="PF02472">
    <property type="entry name" value="ExbD"/>
    <property type="match status" value="1"/>
</dbReference>
<dbReference type="GO" id="GO:0005886">
    <property type="term" value="C:plasma membrane"/>
    <property type="evidence" value="ECO:0007669"/>
    <property type="project" value="UniProtKB-SubCell"/>
</dbReference>
<protein>
    <submittedName>
        <fullName evidence="9">Biopolymer transporter ExbD</fullName>
    </submittedName>
</protein>
<name>A0A5B8XZI6_9DELT</name>
<dbReference type="EMBL" id="CP042467">
    <property type="protein sequence ID" value="QED29463.1"/>
    <property type="molecule type" value="Genomic_DNA"/>
</dbReference>
<gene>
    <name evidence="9" type="ORF">FRD01_19935</name>
</gene>
<dbReference type="InterPro" id="IPR003400">
    <property type="entry name" value="ExbD"/>
</dbReference>
<comment type="similarity">
    <text evidence="2 7">Belongs to the ExbD/TolR family.</text>
</comment>
<dbReference type="AlphaFoldDB" id="A0A5B8XZI6"/>
<evidence type="ECO:0000256" key="3">
    <source>
        <dbReference type="ARBA" id="ARBA00022475"/>
    </source>
</evidence>
<feature type="transmembrane region" description="Helical" evidence="8">
    <location>
        <begin position="20"/>
        <end position="38"/>
    </location>
</feature>
<dbReference type="Gene3D" id="3.30.420.270">
    <property type="match status" value="1"/>
</dbReference>
<comment type="subcellular location">
    <subcellularLocation>
        <location evidence="1">Cell membrane</location>
        <topology evidence="1">Single-pass membrane protein</topology>
    </subcellularLocation>
    <subcellularLocation>
        <location evidence="7">Cell membrane</location>
        <topology evidence="7">Single-pass type II membrane protein</topology>
    </subcellularLocation>
</comment>
<dbReference type="GO" id="GO:0022857">
    <property type="term" value="F:transmembrane transporter activity"/>
    <property type="evidence" value="ECO:0007669"/>
    <property type="project" value="InterPro"/>
</dbReference>
<evidence type="ECO:0000256" key="8">
    <source>
        <dbReference type="SAM" id="Phobius"/>
    </source>
</evidence>
<dbReference type="GO" id="GO:0015031">
    <property type="term" value="P:protein transport"/>
    <property type="evidence" value="ECO:0007669"/>
    <property type="project" value="UniProtKB-KW"/>
</dbReference>
<keyword evidence="7" id="KW-0653">Protein transport</keyword>